<evidence type="ECO:0008006" key="4">
    <source>
        <dbReference type="Google" id="ProtNLM"/>
    </source>
</evidence>
<name>A0A226CW30_FOLCA</name>
<organism evidence="2 3">
    <name type="scientific">Folsomia candida</name>
    <name type="common">Springtail</name>
    <dbReference type="NCBI Taxonomy" id="158441"/>
    <lineage>
        <taxon>Eukaryota</taxon>
        <taxon>Metazoa</taxon>
        <taxon>Ecdysozoa</taxon>
        <taxon>Arthropoda</taxon>
        <taxon>Hexapoda</taxon>
        <taxon>Collembola</taxon>
        <taxon>Entomobryomorpha</taxon>
        <taxon>Isotomoidea</taxon>
        <taxon>Isotomidae</taxon>
        <taxon>Proisotominae</taxon>
        <taxon>Folsomia</taxon>
    </lineage>
</organism>
<gene>
    <name evidence="2" type="ORF">Fcan01_28062</name>
</gene>
<dbReference type="Proteomes" id="UP000198287">
    <property type="component" value="Unassembled WGS sequence"/>
</dbReference>
<sequence>MNSVKTDEALQDVWETNLIPAVVPDHTSSSPHVISEQPRTTLSSLPDGTAAAELKGSVHHYTRRTHQPSKNPEVSARLAGVEEVVISLEQSFLHCVSSNATKYFVRDVSKGEESVIFEATQAASTIWNFGSLRNVVLRADDVPFARVCFKEKHYCIESLVLAVYAPPESLIGTVEESSSCFVLSSEFILGDSNGDHLFRINCDKGFCTSQFFVTSLQNLDDSNDQVAQILEKSGTSIRVKFVAKMSITSKLILIGFCIGAIHKGFCQNMTDSQS</sequence>
<accession>A0A226CW30</accession>
<protein>
    <recommendedName>
        <fullName evidence="4">Phospholipid scramblase</fullName>
    </recommendedName>
</protein>
<evidence type="ECO:0000256" key="1">
    <source>
        <dbReference type="SAM" id="MobiDB-lite"/>
    </source>
</evidence>
<reference evidence="2 3" key="1">
    <citation type="submission" date="2015-12" db="EMBL/GenBank/DDBJ databases">
        <title>The genome of Folsomia candida.</title>
        <authorList>
            <person name="Faddeeva A."/>
            <person name="Derks M.F."/>
            <person name="Anvar Y."/>
            <person name="Smit S."/>
            <person name="Van Straalen N."/>
            <person name="Roelofs D."/>
        </authorList>
    </citation>
    <scope>NUCLEOTIDE SEQUENCE [LARGE SCALE GENOMIC DNA]</scope>
    <source>
        <strain evidence="2 3">VU population</strain>
        <tissue evidence="2">Whole body</tissue>
    </source>
</reference>
<evidence type="ECO:0000313" key="3">
    <source>
        <dbReference type="Proteomes" id="UP000198287"/>
    </source>
</evidence>
<dbReference type="EMBL" id="LNIX01000063">
    <property type="protein sequence ID" value="OXA37193.1"/>
    <property type="molecule type" value="Genomic_DNA"/>
</dbReference>
<keyword evidence="3" id="KW-1185">Reference proteome</keyword>
<dbReference type="AlphaFoldDB" id="A0A226CW30"/>
<comment type="caution">
    <text evidence="2">The sequence shown here is derived from an EMBL/GenBank/DDBJ whole genome shotgun (WGS) entry which is preliminary data.</text>
</comment>
<feature type="region of interest" description="Disordered" evidence="1">
    <location>
        <begin position="26"/>
        <end position="46"/>
    </location>
</feature>
<evidence type="ECO:0000313" key="2">
    <source>
        <dbReference type="EMBL" id="OXA37193.1"/>
    </source>
</evidence>
<proteinExistence type="predicted"/>